<dbReference type="EMBL" id="CP036425">
    <property type="protein sequence ID" value="QDU34582.1"/>
    <property type="molecule type" value="Genomic_DNA"/>
</dbReference>
<evidence type="ECO:0000256" key="4">
    <source>
        <dbReference type="RuleBase" id="RU003560"/>
    </source>
</evidence>
<dbReference type="InterPro" id="IPR015421">
    <property type="entry name" value="PyrdxlP-dep_Trfase_major"/>
</dbReference>
<comment type="similarity">
    <text evidence="4">Belongs to the class-III pyridoxal-phosphate-dependent aminotransferase family.</text>
</comment>
<gene>
    <name evidence="5" type="primary">argD_1</name>
    <name evidence="5" type="ORF">KS4_26530</name>
</gene>
<dbReference type="OrthoDB" id="9816013at2"/>
<dbReference type="PROSITE" id="PS00600">
    <property type="entry name" value="AA_TRANSFER_CLASS_3"/>
    <property type="match status" value="1"/>
</dbReference>
<dbReference type="InterPro" id="IPR015424">
    <property type="entry name" value="PyrdxlP-dep_Trfase"/>
</dbReference>
<dbReference type="CDD" id="cd00610">
    <property type="entry name" value="OAT_like"/>
    <property type="match status" value="1"/>
</dbReference>
<dbReference type="InterPro" id="IPR049704">
    <property type="entry name" value="Aminotrans_3_PPA_site"/>
</dbReference>
<dbReference type="PANTHER" id="PTHR11986:SF121">
    <property type="entry name" value="BLR3010 PROTEIN"/>
    <property type="match status" value="1"/>
</dbReference>
<dbReference type="GO" id="GO:0042802">
    <property type="term" value="F:identical protein binding"/>
    <property type="evidence" value="ECO:0007669"/>
    <property type="project" value="TreeGrafter"/>
</dbReference>
<evidence type="ECO:0000256" key="1">
    <source>
        <dbReference type="ARBA" id="ARBA00001933"/>
    </source>
</evidence>
<dbReference type="InterPro" id="IPR015422">
    <property type="entry name" value="PyrdxlP-dep_Trfase_small"/>
</dbReference>
<evidence type="ECO:0000256" key="3">
    <source>
        <dbReference type="ARBA" id="ARBA00022898"/>
    </source>
</evidence>
<dbReference type="PANTHER" id="PTHR11986">
    <property type="entry name" value="AMINOTRANSFERASE CLASS III"/>
    <property type="match status" value="1"/>
</dbReference>
<keyword evidence="5" id="KW-0808">Transferase</keyword>
<dbReference type="InterPro" id="IPR005814">
    <property type="entry name" value="Aminotrans_3"/>
</dbReference>
<dbReference type="Gene3D" id="3.90.1150.10">
    <property type="entry name" value="Aspartate Aminotransferase, domain 1"/>
    <property type="match status" value="1"/>
</dbReference>
<name>A0A517YWJ3_9BACT</name>
<dbReference type="InterPro" id="IPR050103">
    <property type="entry name" value="Class-III_PLP-dep_AT"/>
</dbReference>
<dbReference type="Proteomes" id="UP000317369">
    <property type="component" value="Chromosome"/>
</dbReference>
<dbReference type="PIRSF" id="PIRSF000521">
    <property type="entry name" value="Transaminase_4ab_Lys_Orn"/>
    <property type="match status" value="1"/>
</dbReference>
<dbReference type="FunFam" id="3.40.640.10:FF:000004">
    <property type="entry name" value="Acetylornithine aminotransferase"/>
    <property type="match status" value="1"/>
</dbReference>
<reference evidence="5 6" key="1">
    <citation type="submission" date="2019-02" db="EMBL/GenBank/DDBJ databases">
        <title>Deep-cultivation of Planctomycetes and their phenomic and genomic characterization uncovers novel biology.</title>
        <authorList>
            <person name="Wiegand S."/>
            <person name="Jogler M."/>
            <person name="Boedeker C."/>
            <person name="Pinto D."/>
            <person name="Vollmers J."/>
            <person name="Rivas-Marin E."/>
            <person name="Kohn T."/>
            <person name="Peeters S.H."/>
            <person name="Heuer A."/>
            <person name="Rast P."/>
            <person name="Oberbeckmann S."/>
            <person name="Bunk B."/>
            <person name="Jeske O."/>
            <person name="Meyerdierks A."/>
            <person name="Storesund J.E."/>
            <person name="Kallscheuer N."/>
            <person name="Luecker S."/>
            <person name="Lage O.M."/>
            <person name="Pohl T."/>
            <person name="Merkel B.J."/>
            <person name="Hornburger P."/>
            <person name="Mueller R.-W."/>
            <person name="Bruemmer F."/>
            <person name="Labrenz M."/>
            <person name="Spormann A.M."/>
            <person name="Op den Camp H."/>
            <person name="Overmann J."/>
            <person name="Amann R."/>
            <person name="Jetten M.S.M."/>
            <person name="Mascher T."/>
            <person name="Medema M.H."/>
            <person name="Devos D.P."/>
            <person name="Kaster A.-K."/>
            <person name="Ovreas L."/>
            <person name="Rohde M."/>
            <person name="Galperin M.Y."/>
            <person name="Jogler C."/>
        </authorList>
    </citation>
    <scope>NUCLEOTIDE SEQUENCE [LARGE SCALE GENOMIC DNA]</scope>
    <source>
        <strain evidence="5 6">KS4</strain>
    </source>
</reference>
<dbReference type="RefSeq" id="WP_145078622.1">
    <property type="nucleotide sequence ID" value="NZ_CP036425.1"/>
</dbReference>
<dbReference type="GO" id="GO:0030170">
    <property type="term" value="F:pyridoxal phosphate binding"/>
    <property type="evidence" value="ECO:0007669"/>
    <property type="project" value="InterPro"/>
</dbReference>
<organism evidence="5 6">
    <name type="scientific">Poriferisphaera corsica</name>
    <dbReference type="NCBI Taxonomy" id="2528020"/>
    <lineage>
        <taxon>Bacteria</taxon>
        <taxon>Pseudomonadati</taxon>
        <taxon>Planctomycetota</taxon>
        <taxon>Phycisphaerae</taxon>
        <taxon>Phycisphaerales</taxon>
        <taxon>Phycisphaeraceae</taxon>
        <taxon>Poriferisphaera</taxon>
    </lineage>
</organism>
<dbReference type="Gene3D" id="3.40.640.10">
    <property type="entry name" value="Type I PLP-dependent aspartate aminotransferase-like (Major domain)"/>
    <property type="match status" value="1"/>
</dbReference>
<dbReference type="KEGG" id="pcor:KS4_26530"/>
<evidence type="ECO:0000256" key="2">
    <source>
        <dbReference type="ARBA" id="ARBA00022576"/>
    </source>
</evidence>
<dbReference type="EC" id="2.6.1.-" evidence="5"/>
<dbReference type="Pfam" id="PF00202">
    <property type="entry name" value="Aminotran_3"/>
    <property type="match status" value="1"/>
</dbReference>
<keyword evidence="6" id="KW-1185">Reference proteome</keyword>
<dbReference type="SUPFAM" id="SSF53383">
    <property type="entry name" value="PLP-dependent transferases"/>
    <property type="match status" value="1"/>
</dbReference>
<evidence type="ECO:0000313" key="6">
    <source>
        <dbReference type="Proteomes" id="UP000317369"/>
    </source>
</evidence>
<accession>A0A517YWJ3</accession>
<dbReference type="GO" id="GO:0008483">
    <property type="term" value="F:transaminase activity"/>
    <property type="evidence" value="ECO:0007669"/>
    <property type="project" value="UniProtKB-KW"/>
</dbReference>
<protein>
    <submittedName>
        <fullName evidence="5">Acetylornithine/acetyl-lysine aminotransferase</fullName>
        <ecNumber evidence="5">2.6.1.-</ecNumber>
    </submittedName>
</protein>
<proteinExistence type="inferred from homology"/>
<sequence length="474" mass="51774">MASSPFNLKALLDDQAGHPPLNLIEKHINPAYAKVLKVLGYDIRYTKGQGPYLWDEQGNKYLDCLSGFGVFGVGRNHPDVRDAIKQAMDMDLPNLPKFGPSMTSGLLAEKLIEIAPDGLDTVYFCNSGAEGCETAIKYARAATGKNRIIYCQKAYHGLTMGALSINGGLEFRDGFGALLNETTPIPFNDIEALEQEILLGDVAGFIFEPIQGKGVRIASEAFVTAAAELCRKHNVVFIADEVQTGYGRTGRMFACEHFNIHPDILVTAKAISGGYVPLAAVLSRRSIHNKVFSTLDRCVVHSTTFGQNDLSMVAGLATLHVLEQEKVVENADRMGQKIIAGLTALVPKYDLLKEVRGKGLMIAVEFGTPKSLSLKVGWQLLHKVDGGLFPQAILIPLLKDHHILAQVAGHNMDIIKLLPSLTITEQDADHLIKAFDEVIAACHRFPGPAWEVGKRLTKQVFKRSNNEQPLAPTK</sequence>
<dbReference type="AlphaFoldDB" id="A0A517YWJ3"/>
<evidence type="ECO:0000313" key="5">
    <source>
        <dbReference type="EMBL" id="QDU34582.1"/>
    </source>
</evidence>
<keyword evidence="2 5" id="KW-0032">Aminotransferase</keyword>
<keyword evidence="3 4" id="KW-0663">Pyridoxal phosphate</keyword>
<comment type="cofactor">
    <cofactor evidence="1">
        <name>pyridoxal 5'-phosphate</name>
        <dbReference type="ChEBI" id="CHEBI:597326"/>
    </cofactor>
</comment>